<gene>
    <name evidence="1" type="ORF">OIDMADRAFT_18527</name>
</gene>
<dbReference type="InterPro" id="IPR040442">
    <property type="entry name" value="Pyrv_kinase-like_dom_sf"/>
</dbReference>
<protein>
    <recommendedName>
        <fullName evidence="3">HpcH/HpaI aldolase/citrate lyase domain-containing protein</fullName>
    </recommendedName>
</protein>
<dbReference type="OrthoDB" id="429143at2759"/>
<dbReference type="SUPFAM" id="SSF51621">
    <property type="entry name" value="Phosphoenolpyruvate/pyruvate domain"/>
    <property type="match status" value="1"/>
</dbReference>
<dbReference type="AlphaFoldDB" id="A0A0C3HL74"/>
<dbReference type="EMBL" id="KN832874">
    <property type="protein sequence ID" value="KIN03082.1"/>
    <property type="molecule type" value="Genomic_DNA"/>
</dbReference>
<organism evidence="1 2">
    <name type="scientific">Oidiodendron maius (strain Zn)</name>
    <dbReference type="NCBI Taxonomy" id="913774"/>
    <lineage>
        <taxon>Eukaryota</taxon>
        <taxon>Fungi</taxon>
        <taxon>Dikarya</taxon>
        <taxon>Ascomycota</taxon>
        <taxon>Pezizomycotina</taxon>
        <taxon>Leotiomycetes</taxon>
        <taxon>Leotiomycetes incertae sedis</taxon>
        <taxon>Myxotrichaceae</taxon>
        <taxon>Oidiodendron</taxon>
    </lineage>
</organism>
<accession>A0A0C3HL74</accession>
<dbReference type="PANTHER" id="PTHR42905">
    <property type="entry name" value="PHOSPHOENOLPYRUVATE CARBOXYLASE"/>
    <property type="match status" value="1"/>
</dbReference>
<proteinExistence type="predicted"/>
<dbReference type="PANTHER" id="PTHR42905:SF16">
    <property type="entry name" value="CARBOXYPHOSPHONOENOLPYRUVATE PHOSPHONOMUTASE-LIKE PROTEIN (AFU_ORTHOLOGUE AFUA_5G07230)"/>
    <property type="match status" value="1"/>
</dbReference>
<dbReference type="Pfam" id="PF13714">
    <property type="entry name" value="PEP_mutase"/>
    <property type="match status" value="1"/>
</dbReference>
<dbReference type="Gene3D" id="3.20.20.60">
    <property type="entry name" value="Phosphoenolpyruvate-binding domains"/>
    <property type="match status" value="1"/>
</dbReference>
<evidence type="ECO:0008006" key="3">
    <source>
        <dbReference type="Google" id="ProtNLM"/>
    </source>
</evidence>
<evidence type="ECO:0000313" key="1">
    <source>
        <dbReference type="EMBL" id="KIN03082.1"/>
    </source>
</evidence>
<dbReference type="Proteomes" id="UP000054321">
    <property type="component" value="Unassembled WGS sequence"/>
</dbReference>
<reference evidence="1 2" key="1">
    <citation type="submission" date="2014-04" db="EMBL/GenBank/DDBJ databases">
        <authorList>
            <consortium name="DOE Joint Genome Institute"/>
            <person name="Kuo A."/>
            <person name="Martino E."/>
            <person name="Perotto S."/>
            <person name="Kohler A."/>
            <person name="Nagy L.G."/>
            <person name="Floudas D."/>
            <person name="Copeland A."/>
            <person name="Barry K.W."/>
            <person name="Cichocki N."/>
            <person name="Veneault-Fourrey C."/>
            <person name="LaButti K."/>
            <person name="Lindquist E.A."/>
            <person name="Lipzen A."/>
            <person name="Lundell T."/>
            <person name="Morin E."/>
            <person name="Murat C."/>
            <person name="Sun H."/>
            <person name="Tunlid A."/>
            <person name="Henrissat B."/>
            <person name="Grigoriev I.V."/>
            <person name="Hibbett D.S."/>
            <person name="Martin F."/>
            <person name="Nordberg H.P."/>
            <person name="Cantor M.N."/>
            <person name="Hua S.X."/>
        </authorList>
    </citation>
    <scope>NUCLEOTIDE SEQUENCE [LARGE SCALE GENOMIC DNA]</scope>
    <source>
        <strain evidence="1 2">Zn</strain>
    </source>
</reference>
<sequence length="152" mass="16471">MPGWDYSGGVETLRPLAEQVAILKQILTVAADCGVPDFVVNARTDAMRVKNADIDEAIRRGKAYLAAGATSVFVFGGSQRGLSRDEVKRLVKEFDGRLAVRLSEWEDGMSVRDVAELGVNRISVGRTLWVQSMTAFKTSAKRILEGGVLNAG</sequence>
<name>A0A0C3HL74_OIDMZ</name>
<evidence type="ECO:0000313" key="2">
    <source>
        <dbReference type="Proteomes" id="UP000054321"/>
    </source>
</evidence>
<reference evidence="2" key="2">
    <citation type="submission" date="2015-01" db="EMBL/GenBank/DDBJ databases">
        <title>Evolutionary Origins and Diversification of the Mycorrhizal Mutualists.</title>
        <authorList>
            <consortium name="DOE Joint Genome Institute"/>
            <consortium name="Mycorrhizal Genomics Consortium"/>
            <person name="Kohler A."/>
            <person name="Kuo A."/>
            <person name="Nagy L.G."/>
            <person name="Floudas D."/>
            <person name="Copeland A."/>
            <person name="Barry K.W."/>
            <person name="Cichocki N."/>
            <person name="Veneault-Fourrey C."/>
            <person name="LaButti K."/>
            <person name="Lindquist E.A."/>
            <person name="Lipzen A."/>
            <person name="Lundell T."/>
            <person name="Morin E."/>
            <person name="Murat C."/>
            <person name="Riley R."/>
            <person name="Ohm R."/>
            <person name="Sun H."/>
            <person name="Tunlid A."/>
            <person name="Henrissat B."/>
            <person name="Grigoriev I.V."/>
            <person name="Hibbett D.S."/>
            <person name="Martin F."/>
        </authorList>
    </citation>
    <scope>NUCLEOTIDE SEQUENCE [LARGE SCALE GENOMIC DNA]</scope>
    <source>
        <strain evidence="2">Zn</strain>
    </source>
</reference>
<keyword evidence="2" id="KW-1185">Reference proteome</keyword>
<dbReference type="HOGENOM" id="CLU_1875434_0_0_1"/>
<dbReference type="InterPro" id="IPR015813">
    <property type="entry name" value="Pyrv/PenolPyrv_kinase-like_dom"/>
</dbReference>
<dbReference type="InParanoid" id="A0A0C3HL74"/>
<dbReference type="GO" id="GO:0003824">
    <property type="term" value="F:catalytic activity"/>
    <property type="evidence" value="ECO:0007669"/>
    <property type="project" value="InterPro"/>
</dbReference>